<dbReference type="EMBL" id="CP009238">
    <property type="protein sequence ID" value="AIL32662.1"/>
    <property type="molecule type" value="Genomic_DNA"/>
</dbReference>
<keyword evidence="2" id="KW-1003">Cell membrane</keyword>
<keyword evidence="5 10" id="KW-0472">Membrane</keyword>
<keyword evidence="6" id="KW-0143">Chaperone</keyword>
<evidence type="ECO:0000256" key="4">
    <source>
        <dbReference type="ARBA" id="ARBA00022989"/>
    </source>
</evidence>
<dbReference type="GO" id="GO:0044877">
    <property type="term" value="F:protein-containing complex binding"/>
    <property type="evidence" value="ECO:0007669"/>
    <property type="project" value="InterPro"/>
</dbReference>
<organism evidence="12 13">
    <name type="scientific">Basilea psittacipulmonis DSM 24701</name>
    <dbReference type="NCBI Taxonomy" id="1072685"/>
    <lineage>
        <taxon>Bacteria</taxon>
        <taxon>Pseudomonadati</taxon>
        <taxon>Pseudomonadota</taxon>
        <taxon>Betaproteobacteria</taxon>
        <taxon>Burkholderiales</taxon>
        <taxon>Alcaligenaceae</taxon>
        <taxon>Basilea</taxon>
    </lineage>
</organism>
<proteinExistence type="inferred from homology"/>
<comment type="subcellular location">
    <subcellularLocation>
        <location evidence="1">Cell membrane</location>
        <topology evidence="1">Single-pass type II membrane protein</topology>
    </subcellularLocation>
</comment>
<dbReference type="HOGENOM" id="CLU_084785_1_1_4"/>
<evidence type="ECO:0000256" key="6">
    <source>
        <dbReference type="ARBA" id="ARBA00023186"/>
    </source>
</evidence>
<keyword evidence="13" id="KW-1185">Reference proteome</keyword>
<evidence type="ECO:0000256" key="2">
    <source>
        <dbReference type="ARBA" id="ARBA00022475"/>
    </source>
</evidence>
<evidence type="ECO:0000256" key="7">
    <source>
        <dbReference type="ARBA" id="ARBA00024197"/>
    </source>
</evidence>
<dbReference type="InterPro" id="IPR026039">
    <property type="entry name" value="YfgM"/>
</dbReference>
<keyword evidence="9" id="KW-0175">Coiled coil</keyword>
<dbReference type="Gene3D" id="1.25.40.10">
    <property type="entry name" value="Tetratricopeptide repeat domain"/>
    <property type="match status" value="1"/>
</dbReference>
<dbReference type="OrthoDB" id="8521102at2"/>
<keyword evidence="3 10" id="KW-0812">Transmembrane</keyword>
<dbReference type="GO" id="GO:0005886">
    <property type="term" value="C:plasma membrane"/>
    <property type="evidence" value="ECO:0007669"/>
    <property type="project" value="UniProtKB-SubCell"/>
</dbReference>
<comment type="similarity">
    <text evidence="7">Belongs to the YfgM family.</text>
</comment>
<dbReference type="Pfam" id="PF09976">
    <property type="entry name" value="TPR_21"/>
    <property type="match status" value="1"/>
</dbReference>
<accession>A0A077DGS8</accession>
<evidence type="ECO:0000256" key="8">
    <source>
        <dbReference type="ARBA" id="ARBA00024235"/>
    </source>
</evidence>
<evidence type="ECO:0000313" key="13">
    <source>
        <dbReference type="Proteomes" id="UP000028945"/>
    </source>
</evidence>
<feature type="transmembrane region" description="Helical" evidence="10">
    <location>
        <begin position="21"/>
        <end position="42"/>
    </location>
</feature>
<reference evidence="12 13" key="1">
    <citation type="journal article" date="2014" name="BMC Genomics">
        <title>A genomic perspective on a new bacterial genus and species from the Alcaligenaceae family, Basilea psittacipulmonis.</title>
        <authorList>
            <person name="Whiteson K.L."/>
            <person name="Hernandez D."/>
            <person name="Lazarevic V."/>
            <person name="Gaia N."/>
            <person name="Farinelli L."/>
            <person name="Francois P."/>
            <person name="Pilo P."/>
            <person name="Frey J."/>
            <person name="Schrenzel J."/>
        </authorList>
    </citation>
    <scope>NUCLEOTIDE SEQUENCE [LARGE SCALE GENOMIC DNA]</scope>
    <source>
        <strain evidence="12 13">DSM 24701</strain>
    </source>
</reference>
<sequence length="218" mass="24859">MAFNLEEQEKISAIKAWWDKWSNLITIAVVLVVVAFFAHTGWKWYQAQHAENALAYYDEIVNASGDISEENTARIKVSIDKLRESYSSTAYASRAIMIASDYFYKANRLDLAKDNLSWLIAQTSEFPEFTDIARLRLSTIQIEQGEYEAAQNNLNAIKDEKAQAMVKDKLADLAFAQGEVQKAVDMWRSIIQDEHLTLSPGFRNYIVFKISTLGKSKE</sequence>
<gene>
    <name evidence="12" type="ORF">IX83_04485</name>
</gene>
<dbReference type="PANTHER" id="PTHR38035:SF1">
    <property type="entry name" value="ANCILLARY SECYEG TRANSLOCON SUBUNIT"/>
    <property type="match status" value="1"/>
</dbReference>
<evidence type="ECO:0000313" key="12">
    <source>
        <dbReference type="EMBL" id="AIL32662.1"/>
    </source>
</evidence>
<dbReference type="AlphaFoldDB" id="A0A077DGS8"/>
<protein>
    <recommendedName>
        <fullName evidence="8">Ancillary SecYEG translocon subunit</fullName>
    </recommendedName>
</protein>
<dbReference type="Proteomes" id="UP000028945">
    <property type="component" value="Chromosome"/>
</dbReference>
<dbReference type="RefSeq" id="WP_038499631.1">
    <property type="nucleotide sequence ID" value="NZ_AFWK01000022.1"/>
</dbReference>
<dbReference type="InterPro" id="IPR011990">
    <property type="entry name" value="TPR-like_helical_dom_sf"/>
</dbReference>
<feature type="coiled-coil region" evidence="9">
    <location>
        <begin position="140"/>
        <end position="167"/>
    </location>
</feature>
<dbReference type="SUPFAM" id="SSF48452">
    <property type="entry name" value="TPR-like"/>
    <property type="match status" value="1"/>
</dbReference>
<feature type="domain" description="Ancillary SecYEG translocon subunit/Cell division coordinator CpoB TPR" evidence="11">
    <location>
        <begin position="15"/>
        <end position="213"/>
    </location>
</feature>
<keyword evidence="4 10" id="KW-1133">Transmembrane helix</keyword>
<dbReference type="STRING" id="1072685.IX83_04485"/>
<dbReference type="KEGG" id="bpsi:IX83_04485"/>
<evidence type="ECO:0000256" key="9">
    <source>
        <dbReference type="SAM" id="Coils"/>
    </source>
</evidence>
<evidence type="ECO:0000259" key="11">
    <source>
        <dbReference type="Pfam" id="PF09976"/>
    </source>
</evidence>
<dbReference type="eggNOG" id="COG2976">
    <property type="taxonomic scope" value="Bacteria"/>
</dbReference>
<evidence type="ECO:0000256" key="10">
    <source>
        <dbReference type="SAM" id="Phobius"/>
    </source>
</evidence>
<name>A0A077DGS8_9BURK</name>
<evidence type="ECO:0000256" key="1">
    <source>
        <dbReference type="ARBA" id="ARBA00004401"/>
    </source>
</evidence>
<dbReference type="PANTHER" id="PTHR38035">
    <property type="entry name" value="UPF0070 PROTEIN YFGM"/>
    <property type="match status" value="1"/>
</dbReference>
<evidence type="ECO:0000256" key="5">
    <source>
        <dbReference type="ARBA" id="ARBA00023136"/>
    </source>
</evidence>
<dbReference type="InterPro" id="IPR018704">
    <property type="entry name" value="SecYEG/CpoB_TPR"/>
</dbReference>
<evidence type="ECO:0000256" key="3">
    <source>
        <dbReference type="ARBA" id="ARBA00022692"/>
    </source>
</evidence>